<comment type="catalytic activity">
    <reaction evidence="14">
        <text>L-threonyl-[protein] + ATP = O-phospho-L-threonyl-[protein] + ADP + H(+)</text>
        <dbReference type="Rhea" id="RHEA:46608"/>
        <dbReference type="Rhea" id="RHEA-COMP:11060"/>
        <dbReference type="Rhea" id="RHEA-COMP:11605"/>
        <dbReference type="ChEBI" id="CHEBI:15378"/>
        <dbReference type="ChEBI" id="CHEBI:30013"/>
        <dbReference type="ChEBI" id="CHEBI:30616"/>
        <dbReference type="ChEBI" id="CHEBI:61977"/>
        <dbReference type="ChEBI" id="CHEBI:456216"/>
        <dbReference type="EC" id="2.7.11.1"/>
    </reaction>
</comment>
<dbReference type="SMART" id="SM00220">
    <property type="entry name" value="S_TKc"/>
    <property type="match status" value="1"/>
</dbReference>
<dbReference type="PANTHER" id="PTHR22983">
    <property type="entry name" value="PROTEIN KINASE RELATED"/>
    <property type="match status" value="1"/>
</dbReference>
<evidence type="ECO:0000313" key="19">
    <source>
        <dbReference type="EMBL" id="KAF4113301.1"/>
    </source>
</evidence>
<comment type="catalytic activity">
    <reaction evidence="15">
        <text>L-seryl-[protein] + ATP = O-phospho-L-seryl-[protein] + ADP + H(+)</text>
        <dbReference type="Rhea" id="RHEA:17989"/>
        <dbReference type="Rhea" id="RHEA-COMP:9863"/>
        <dbReference type="Rhea" id="RHEA-COMP:11604"/>
        <dbReference type="ChEBI" id="CHEBI:15378"/>
        <dbReference type="ChEBI" id="CHEBI:29999"/>
        <dbReference type="ChEBI" id="CHEBI:30616"/>
        <dbReference type="ChEBI" id="CHEBI:83421"/>
        <dbReference type="ChEBI" id="CHEBI:456216"/>
        <dbReference type="EC" id="2.7.11.1"/>
    </reaction>
</comment>
<evidence type="ECO:0000256" key="13">
    <source>
        <dbReference type="ARBA" id="ARBA00023212"/>
    </source>
</evidence>
<dbReference type="GO" id="GO:0005856">
    <property type="term" value="C:cytoskeleton"/>
    <property type="evidence" value="ECO:0007669"/>
    <property type="project" value="UniProtKB-SubCell"/>
</dbReference>
<dbReference type="GO" id="GO:0005524">
    <property type="term" value="F:ATP binding"/>
    <property type="evidence" value="ECO:0007669"/>
    <property type="project" value="UniProtKB-KW"/>
</dbReference>
<dbReference type="InterPro" id="IPR047571">
    <property type="entry name" value="OCA"/>
</dbReference>
<dbReference type="InterPro" id="IPR000719">
    <property type="entry name" value="Prot_kinase_dom"/>
</dbReference>
<evidence type="ECO:0000256" key="6">
    <source>
        <dbReference type="ARBA" id="ARBA00022737"/>
    </source>
</evidence>
<dbReference type="InterPro" id="IPR011989">
    <property type="entry name" value="ARM-like"/>
</dbReference>
<accession>A0A7J6D282</accession>
<dbReference type="PROSITE" id="PS50011">
    <property type="entry name" value="PROTEIN_KINASE_DOM"/>
    <property type="match status" value="1"/>
</dbReference>
<dbReference type="GO" id="GO:0003677">
    <property type="term" value="F:DNA binding"/>
    <property type="evidence" value="ECO:0007669"/>
    <property type="project" value="InterPro"/>
</dbReference>
<dbReference type="Pfam" id="PF00069">
    <property type="entry name" value="Pkinase"/>
    <property type="match status" value="1"/>
</dbReference>
<reference evidence="19 20" key="1">
    <citation type="submission" date="2020-04" db="EMBL/GenBank/DDBJ databases">
        <title>Chromosome-level genome assembly of a cyprinid fish Onychostoma macrolepis by integration of Nanopore Sequencing, Bionano and Hi-C technology.</title>
        <authorList>
            <person name="Wang D."/>
        </authorList>
    </citation>
    <scope>NUCLEOTIDE SEQUENCE [LARGE SCALE GENOMIC DNA]</scope>
    <source>
        <strain evidence="19">SWU-2019</strain>
        <tissue evidence="19">Muscle</tissue>
    </source>
</reference>
<dbReference type="PROSITE" id="PS00108">
    <property type="entry name" value="PROTEIN_KINASE_ST"/>
    <property type="match status" value="1"/>
</dbReference>
<evidence type="ECO:0000256" key="16">
    <source>
        <dbReference type="SAM" id="MobiDB-lite"/>
    </source>
</evidence>
<keyword evidence="12" id="KW-0804">Transcription</keyword>
<feature type="domain" description="Protein kinase" evidence="17">
    <location>
        <begin position="285"/>
        <end position="535"/>
    </location>
</feature>
<dbReference type="PROSITE" id="PS52003">
    <property type="entry name" value="OCA"/>
    <property type="match status" value="1"/>
</dbReference>
<evidence type="ECO:0000256" key="4">
    <source>
        <dbReference type="ARBA" id="ARBA00022527"/>
    </source>
</evidence>
<evidence type="ECO:0000256" key="7">
    <source>
        <dbReference type="ARBA" id="ARBA00022741"/>
    </source>
</evidence>
<feature type="region of interest" description="Disordered" evidence="16">
    <location>
        <begin position="137"/>
        <end position="213"/>
    </location>
</feature>
<dbReference type="GO" id="GO:0007224">
    <property type="term" value="P:smoothened signaling pathway"/>
    <property type="evidence" value="ECO:0007669"/>
    <property type="project" value="TreeGrafter"/>
</dbReference>
<dbReference type="SUPFAM" id="SSF56112">
    <property type="entry name" value="Protein kinase-like (PK-like)"/>
    <property type="match status" value="1"/>
</dbReference>
<dbReference type="SUPFAM" id="SSF48371">
    <property type="entry name" value="ARM repeat"/>
    <property type="match status" value="1"/>
</dbReference>
<proteinExistence type="predicted"/>
<dbReference type="FunFam" id="1.10.510.10:FF:000292">
    <property type="entry name" value="Serine/threonine-protein kinase 36"/>
    <property type="match status" value="1"/>
</dbReference>
<keyword evidence="4" id="KW-0723">Serine/threonine-protein kinase</keyword>
<feature type="compositionally biased region" description="Polar residues" evidence="16">
    <location>
        <begin position="620"/>
        <end position="653"/>
    </location>
</feature>
<evidence type="ECO:0000259" key="18">
    <source>
        <dbReference type="PROSITE" id="PS52003"/>
    </source>
</evidence>
<evidence type="ECO:0000256" key="14">
    <source>
        <dbReference type="ARBA" id="ARBA00047899"/>
    </source>
</evidence>
<dbReference type="InterPro" id="IPR016024">
    <property type="entry name" value="ARM-type_fold"/>
</dbReference>
<feature type="compositionally biased region" description="Low complexity" evidence="16">
    <location>
        <begin position="183"/>
        <end position="212"/>
    </location>
</feature>
<feature type="compositionally biased region" description="Low complexity" evidence="16">
    <location>
        <begin position="137"/>
        <end position="149"/>
    </location>
</feature>
<evidence type="ECO:0000256" key="1">
    <source>
        <dbReference type="ARBA" id="ARBA00004245"/>
    </source>
</evidence>
<comment type="subcellular location">
    <subcellularLocation>
        <location evidence="1">Cytoplasm</location>
        <location evidence="1">Cytoskeleton</location>
    </subcellularLocation>
</comment>
<evidence type="ECO:0000256" key="12">
    <source>
        <dbReference type="ARBA" id="ARBA00023163"/>
    </source>
</evidence>
<dbReference type="Pfam" id="PF17721">
    <property type="entry name" value="POU2AF2"/>
    <property type="match status" value="1"/>
</dbReference>
<keyword evidence="3" id="KW-0963">Cytoplasm</keyword>
<keyword evidence="13" id="KW-0206">Cytoskeleton</keyword>
<feature type="domain" description="OCA" evidence="18">
    <location>
        <begin position="8"/>
        <end position="30"/>
    </location>
</feature>
<dbReference type="InterPro" id="IPR037655">
    <property type="entry name" value="POU2AF2"/>
</dbReference>
<dbReference type="InterPro" id="IPR000357">
    <property type="entry name" value="HEAT"/>
</dbReference>
<dbReference type="InterPro" id="IPR008271">
    <property type="entry name" value="Ser/Thr_kinase_AS"/>
</dbReference>
<keyword evidence="20" id="KW-1185">Reference proteome</keyword>
<dbReference type="PANTHER" id="PTHR22983:SF6">
    <property type="entry name" value="SERINE_THREONINE-PROTEIN KINASE 36"/>
    <property type="match status" value="1"/>
</dbReference>
<protein>
    <recommendedName>
        <fullName evidence="2">non-specific serine/threonine protein kinase</fullName>
        <ecNumber evidence="2">2.7.11.1</ecNumber>
    </recommendedName>
</protein>
<keyword evidence="9" id="KW-0067">ATP-binding</keyword>
<sequence length="1547" mass="170517">MMETEYSKRVYQGVRVKHTVKDLLAEKRLRQTNAPRFSTSSSSSQPAFVPMPGSHMLPGYYSMRRSFLPDSELCHPMKQYSPDTYSSALGSKAFSYDHPSTYPSFIDSYYTPDSYGDYRGPTSYTTSGGSLFPPSTLPTLLPSLSGETSSHLHLRDPWDQPSEDPVSQSEVICPEGPAPVADSPSLGGPESGSSSPYRLSSGRSGSAIPSSSQAYTLQPLEDVPYPAASYTSVSSYSCPPYMTTPGDLAVVKMTPVTSEEASAFYLKRHRTVPLGQGFLADDGSVPYFGGYRGRSFGRVYKGRRKFSGQVVALKFIPKVGRSEKDLRSLKREIDIMRGLKHPNIVLLLDSFETEREVVVVTEYAEGELFQILEDDGSLPENQVHEIACQLVSALYYLHSHRILHRDMKPQNILLGKGGVVKLCDFGFARAMSVSTLVLTSIKGTPLYMSPELVEEKPYDHSADLWSLGCILYELHTGAPPFYTNSIFQLVQLIVRDPVKWPENMSQDCLSFLKGLLMKDPEKRLSWPDLLHHPFVADGVLMVSDEVSSNPLTVPPSPDLQALKHQQAAEKTTARSGEGKLLRKARELREKEKIKRREIESGSAVRASQTRCKTASAGGAPTTSHSLGSTFSVYQNSSQPATNQHQANDNSVTRVRSAPHKGQISRDYEREFPSVEVGPRKVLKRPGHARTSLASVRMDSEEQDIDSDSEWQRLIELSDQGLVNTSILQRLKTKLLVTKNQLLVRKGEEASSILQPLTILRNIVQSCQSGDVETLGKELELPHLLFSLIEDILNIPDLMQESQGETVLGNLMNVLIMYLEKSPGWEIKGRRAEDLCQLFISVFLCRDPKRSALLATAVLTLFTRRGISVNVSMERLSAFLGNILTDTAEAHNPLPAGWGMCDGLLSLILHRLSECESSLLLDFKDSELWLCLWAKVNTTLENTTSQSCHFSPNGLYVFLSLALLVFSSDPYNCMALLSDNSTNCSSALSHLLTTSCSASLLERGLFWGDSEINSLSVMSCHLLSIPFSLELPLEKLLSVLRSYQSSNIVAGLVKMIQTLPVALLELPLCLLNRLLVSDPQHTAPCLITAAQASAFLPYSTEGSDNGADHTQNQLNHFGNGVERIKSNGIAKKTKIDHIKGDIKSKKKLERLKGNIDASKEKNDSIKMQYQPSRNKSEKIREVQPKTKIYPQNTMEQLRDKIEQQSSCIEELMDSLEIHGGSAGRLQDLSPQPGSSISWLIDSLEELRSCDHPKIPTAKIRSSPEEVRTACSLLAVLLQSEFLSGCAVELLILLSQLTRHLTQQSSFFLPVETTQLRCALRHRNDGIRAACCGLLGHLGSGVRQVIGESKLDLFQDLLGCLCDPAPSVRRTACKAVGNWLSVMGKTDLTLSNKGFKNTTEDNALSGQDKLRRTPAMEGIRHSERDVWIELAIGAARPLVSLLSDADNVIRQHCCGALANLAAFGGGDGALLNADAPGMILQTACNDSHHAVRRVAVATLRVFSQQNTLLQALRSLDAGRKLGRTSQSSLFQRDYQWLVSKLDGSVEGKT</sequence>
<keyword evidence="11" id="KW-0010">Activator</keyword>
<feature type="compositionally biased region" description="Basic and acidic residues" evidence="16">
    <location>
        <begin position="576"/>
        <end position="599"/>
    </location>
</feature>
<organism evidence="19 20">
    <name type="scientific">Onychostoma macrolepis</name>
    <dbReference type="NCBI Taxonomy" id="369639"/>
    <lineage>
        <taxon>Eukaryota</taxon>
        <taxon>Metazoa</taxon>
        <taxon>Chordata</taxon>
        <taxon>Craniata</taxon>
        <taxon>Vertebrata</taxon>
        <taxon>Euteleostomi</taxon>
        <taxon>Actinopterygii</taxon>
        <taxon>Neopterygii</taxon>
        <taxon>Teleostei</taxon>
        <taxon>Ostariophysi</taxon>
        <taxon>Cypriniformes</taxon>
        <taxon>Cyprinidae</taxon>
        <taxon>Acrossocheilinae</taxon>
        <taxon>Onychostoma</taxon>
    </lineage>
</organism>
<dbReference type="Gene3D" id="1.25.10.10">
    <property type="entry name" value="Leucine-rich Repeat Variant"/>
    <property type="match status" value="2"/>
</dbReference>
<feature type="region of interest" description="Disordered" evidence="16">
    <location>
        <begin position="568"/>
        <end position="670"/>
    </location>
</feature>
<evidence type="ECO:0000256" key="10">
    <source>
        <dbReference type="ARBA" id="ARBA00023015"/>
    </source>
</evidence>
<dbReference type="GO" id="GO:0070974">
    <property type="term" value="F:POU domain binding"/>
    <property type="evidence" value="ECO:0007669"/>
    <property type="project" value="InterPro"/>
</dbReference>
<dbReference type="EC" id="2.7.11.1" evidence="2"/>
<evidence type="ECO:0000256" key="8">
    <source>
        <dbReference type="ARBA" id="ARBA00022777"/>
    </source>
</evidence>
<dbReference type="InterPro" id="IPR011009">
    <property type="entry name" value="Kinase-like_dom_sf"/>
</dbReference>
<evidence type="ECO:0000256" key="5">
    <source>
        <dbReference type="ARBA" id="ARBA00022679"/>
    </source>
</evidence>
<keyword evidence="5" id="KW-0808">Transferase</keyword>
<comment type="caution">
    <text evidence="19">The sequence shown here is derived from an EMBL/GenBank/DDBJ whole genome shotgun (WGS) entry which is preliminary data.</text>
</comment>
<evidence type="ECO:0000256" key="11">
    <source>
        <dbReference type="ARBA" id="ARBA00023159"/>
    </source>
</evidence>
<dbReference type="Gene3D" id="1.10.510.10">
    <property type="entry name" value="Transferase(Phosphotransferase) domain 1"/>
    <property type="match status" value="1"/>
</dbReference>
<keyword evidence="8" id="KW-0418">Kinase</keyword>
<dbReference type="Proteomes" id="UP000579812">
    <property type="component" value="Unassembled WGS sequence"/>
</dbReference>
<evidence type="ECO:0000256" key="15">
    <source>
        <dbReference type="ARBA" id="ARBA00048679"/>
    </source>
</evidence>
<dbReference type="Pfam" id="PF02985">
    <property type="entry name" value="HEAT"/>
    <property type="match status" value="1"/>
</dbReference>
<evidence type="ECO:0000313" key="20">
    <source>
        <dbReference type="Proteomes" id="UP000579812"/>
    </source>
</evidence>
<name>A0A7J6D282_9TELE</name>
<keyword evidence="10" id="KW-0805">Transcription regulation</keyword>
<evidence type="ECO:0000259" key="17">
    <source>
        <dbReference type="PROSITE" id="PS50011"/>
    </source>
</evidence>
<keyword evidence="6" id="KW-0677">Repeat</keyword>
<evidence type="ECO:0000256" key="2">
    <source>
        <dbReference type="ARBA" id="ARBA00012513"/>
    </source>
</evidence>
<evidence type="ECO:0000256" key="9">
    <source>
        <dbReference type="ARBA" id="ARBA00022840"/>
    </source>
</evidence>
<dbReference type="EMBL" id="JAAMOB010000005">
    <property type="protein sequence ID" value="KAF4113301.1"/>
    <property type="molecule type" value="Genomic_DNA"/>
</dbReference>
<gene>
    <name evidence="19" type="ORF">G5714_005846</name>
</gene>
<dbReference type="GO" id="GO:0004674">
    <property type="term" value="F:protein serine/threonine kinase activity"/>
    <property type="evidence" value="ECO:0007669"/>
    <property type="project" value="UniProtKB-KW"/>
</dbReference>
<dbReference type="CDD" id="cd14002">
    <property type="entry name" value="STKc_STK36"/>
    <property type="match status" value="1"/>
</dbReference>
<evidence type="ECO:0000256" key="3">
    <source>
        <dbReference type="ARBA" id="ARBA00022490"/>
    </source>
</evidence>
<dbReference type="GO" id="GO:0005737">
    <property type="term" value="C:cytoplasm"/>
    <property type="evidence" value="ECO:0007669"/>
    <property type="project" value="UniProtKB-ARBA"/>
</dbReference>
<keyword evidence="7" id="KW-0547">Nucleotide-binding</keyword>